<accession>A0A382CTZ6</accession>
<gene>
    <name evidence="3" type="ORF">METZ01_LOCUS182494</name>
</gene>
<dbReference type="SUPFAM" id="SSF53383">
    <property type="entry name" value="PLP-dependent transferases"/>
    <property type="match status" value="1"/>
</dbReference>
<dbReference type="Gene3D" id="3.90.1150.10">
    <property type="entry name" value="Aspartate Aminotransferase, domain 1"/>
    <property type="match status" value="1"/>
</dbReference>
<dbReference type="InterPro" id="IPR015424">
    <property type="entry name" value="PyrdxlP-dep_Trfase"/>
</dbReference>
<dbReference type="InterPro" id="IPR015421">
    <property type="entry name" value="PyrdxlP-dep_Trfase_major"/>
</dbReference>
<evidence type="ECO:0000259" key="2">
    <source>
        <dbReference type="Pfam" id="PF00266"/>
    </source>
</evidence>
<evidence type="ECO:0000256" key="1">
    <source>
        <dbReference type="ARBA" id="ARBA00022898"/>
    </source>
</evidence>
<keyword evidence="1" id="KW-0663">Pyridoxal phosphate</keyword>
<protein>
    <recommendedName>
        <fullName evidence="2">Aminotransferase class V domain-containing protein</fullName>
    </recommendedName>
</protein>
<proteinExistence type="predicted"/>
<name>A0A382CTZ6_9ZZZZ</name>
<organism evidence="3">
    <name type="scientific">marine metagenome</name>
    <dbReference type="NCBI Taxonomy" id="408172"/>
    <lineage>
        <taxon>unclassified sequences</taxon>
        <taxon>metagenomes</taxon>
        <taxon>ecological metagenomes</taxon>
    </lineage>
</organism>
<dbReference type="PANTHER" id="PTHR43092:SF6">
    <property type="entry name" value="BLR1280 PROTEIN"/>
    <property type="match status" value="1"/>
</dbReference>
<dbReference type="Gene3D" id="3.40.640.10">
    <property type="entry name" value="Type I PLP-dependent aspartate aminotransferase-like (Major domain)"/>
    <property type="match status" value="1"/>
</dbReference>
<sequence>MMRRAGVIDEVRSQQRLKGTGGMLMVNRRTFLGAVGLPAATAMAPALNPMKMERALEMLDGLSASTATPQQIAADETVWREVQAAYSADRSIVNLNFGGVGSPPIVVQDAMKRYLDYSSTAPVYSMWRILEPQAEGVRQRLARHFGSDSEEIAITRNSSEALQICQMGMDLERGDEILTTNQDYGRMINTFKQRERREGVVLKQFPIPVPAEDDDEIVSLFEQHITPRTRVILMCHQINLTGQILPVKGVVQMARQHGIPVIVDGAHAYGQFAFKHEDLDCDYYGTSLHKWLNAPHGTGMLYVRRNKIDGLWPLTAAPENQQDDIRKFEQIGTHPEANFLAIGDALTFHEGLGDDRKEARLRYLRNYWADRLLQDDRVHLNTSLDPRFSCCLSNVYIDGVDVGALGNYMWDRHRIIVTPIKHPDCTGLRVTPNVCTTLEELDRFCDAMEHVIQHGIPA</sequence>
<dbReference type="AlphaFoldDB" id="A0A382CTZ6"/>
<dbReference type="PANTHER" id="PTHR43092">
    <property type="entry name" value="L-CYSTEINE DESULFHYDRASE"/>
    <property type="match status" value="1"/>
</dbReference>
<dbReference type="EMBL" id="UINC01036136">
    <property type="protein sequence ID" value="SVB29640.1"/>
    <property type="molecule type" value="Genomic_DNA"/>
</dbReference>
<dbReference type="InterPro" id="IPR000192">
    <property type="entry name" value="Aminotrans_V_dom"/>
</dbReference>
<reference evidence="3" key="1">
    <citation type="submission" date="2018-05" db="EMBL/GenBank/DDBJ databases">
        <authorList>
            <person name="Lanie J.A."/>
            <person name="Ng W.-L."/>
            <person name="Kazmierczak K.M."/>
            <person name="Andrzejewski T.M."/>
            <person name="Davidsen T.M."/>
            <person name="Wayne K.J."/>
            <person name="Tettelin H."/>
            <person name="Glass J.I."/>
            <person name="Rusch D."/>
            <person name="Podicherti R."/>
            <person name="Tsui H.-C.T."/>
            <person name="Winkler M.E."/>
        </authorList>
    </citation>
    <scope>NUCLEOTIDE SEQUENCE</scope>
</reference>
<evidence type="ECO:0000313" key="3">
    <source>
        <dbReference type="EMBL" id="SVB29640.1"/>
    </source>
</evidence>
<dbReference type="InterPro" id="IPR015422">
    <property type="entry name" value="PyrdxlP-dep_Trfase_small"/>
</dbReference>
<feature type="domain" description="Aminotransferase class V" evidence="2">
    <location>
        <begin position="103"/>
        <end position="410"/>
    </location>
</feature>
<dbReference type="Pfam" id="PF00266">
    <property type="entry name" value="Aminotran_5"/>
    <property type="match status" value="1"/>
</dbReference>